<evidence type="ECO:0000256" key="2">
    <source>
        <dbReference type="ARBA" id="ARBA00022448"/>
    </source>
</evidence>
<accession>A0ABW3D3Q1</accession>
<dbReference type="EMBL" id="JBHTIU010000008">
    <property type="protein sequence ID" value="MFD0868021.1"/>
    <property type="molecule type" value="Genomic_DNA"/>
</dbReference>
<sequence>MRALIYLIILVSFLDTFVQLPIIGPYAKSLGAGSLAIGLTIGMYSLSNIAGNVVAGQWIDRIGARVVLIIGMAITAAVLLLYLTVNTPEHLIAVRFLHGLTGGLLTPCAFTLASSRASMNRQGRAMALSGASVGLAAIIGPALGGILKAKWGVDAVFIVTSALLAVFSIIAWTMLPKKQAAQTERTRVERQYWSETIKAWKPLLGNRHAVTAYAGAFALLFAMGVLTFALPLKTDELQLPAQSAGMLLSTFGLVAILVFVLPSNRMFDRLPPFRLLMIGLVIVIASLLSLSIVSSLGGLYFIMAVYGIGYGLIFPSTSALLVKHVRQEDRGKAFGLFYAFFSLGVVAGSSAVGALTADPDTALAIASGTLTVLSGLLFILYKIIPSKAKLSEREAKL</sequence>
<evidence type="ECO:0000256" key="6">
    <source>
        <dbReference type="SAM" id="Phobius"/>
    </source>
</evidence>
<keyword evidence="5 6" id="KW-0472">Membrane</keyword>
<comment type="caution">
    <text evidence="8">The sequence shown here is derived from an EMBL/GenBank/DDBJ whole genome shotgun (WGS) entry which is preliminary data.</text>
</comment>
<dbReference type="RefSeq" id="WP_222126571.1">
    <property type="nucleotide sequence ID" value="NZ_JBHTIU010000008.1"/>
</dbReference>
<organism evidence="8 9">
    <name type="scientific">Paenibacillus residui</name>
    <dbReference type="NCBI Taxonomy" id="629724"/>
    <lineage>
        <taxon>Bacteria</taxon>
        <taxon>Bacillati</taxon>
        <taxon>Bacillota</taxon>
        <taxon>Bacilli</taxon>
        <taxon>Bacillales</taxon>
        <taxon>Paenibacillaceae</taxon>
        <taxon>Paenibacillus</taxon>
    </lineage>
</organism>
<keyword evidence="2" id="KW-0813">Transport</keyword>
<dbReference type="InterPro" id="IPR001958">
    <property type="entry name" value="Tet-R_TetA/multi-R_MdtG-like"/>
</dbReference>
<evidence type="ECO:0000256" key="3">
    <source>
        <dbReference type="ARBA" id="ARBA00022692"/>
    </source>
</evidence>
<keyword evidence="3 6" id="KW-0812">Transmembrane</keyword>
<proteinExistence type="predicted"/>
<feature type="transmembrane region" description="Helical" evidence="6">
    <location>
        <begin position="244"/>
        <end position="261"/>
    </location>
</feature>
<protein>
    <submittedName>
        <fullName evidence="8">MFS transporter</fullName>
    </submittedName>
</protein>
<evidence type="ECO:0000256" key="5">
    <source>
        <dbReference type="ARBA" id="ARBA00023136"/>
    </source>
</evidence>
<dbReference type="Gene3D" id="1.20.1250.20">
    <property type="entry name" value="MFS general substrate transporter like domains"/>
    <property type="match status" value="1"/>
</dbReference>
<feature type="transmembrane region" description="Helical" evidence="6">
    <location>
        <begin position="91"/>
        <end position="113"/>
    </location>
</feature>
<dbReference type="SUPFAM" id="SSF103473">
    <property type="entry name" value="MFS general substrate transporter"/>
    <property type="match status" value="1"/>
</dbReference>
<dbReference type="InterPro" id="IPR052714">
    <property type="entry name" value="MFS_Exporter"/>
</dbReference>
<dbReference type="Pfam" id="PF03209">
    <property type="entry name" value="PUCC"/>
    <property type="match status" value="1"/>
</dbReference>
<reference evidence="9" key="1">
    <citation type="journal article" date="2019" name="Int. J. Syst. Evol. Microbiol.">
        <title>The Global Catalogue of Microorganisms (GCM) 10K type strain sequencing project: providing services to taxonomists for standard genome sequencing and annotation.</title>
        <authorList>
            <consortium name="The Broad Institute Genomics Platform"/>
            <consortium name="The Broad Institute Genome Sequencing Center for Infectious Disease"/>
            <person name="Wu L."/>
            <person name="Ma J."/>
        </authorList>
    </citation>
    <scope>NUCLEOTIDE SEQUENCE [LARGE SCALE GENOMIC DNA]</scope>
    <source>
        <strain evidence="9">CCUG 57263</strain>
    </source>
</reference>
<evidence type="ECO:0000313" key="9">
    <source>
        <dbReference type="Proteomes" id="UP001597120"/>
    </source>
</evidence>
<evidence type="ECO:0000259" key="7">
    <source>
        <dbReference type="PROSITE" id="PS50850"/>
    </source>
</evidence>
<name>A0ABW3D3Q1_9BACL</name>
<feature type="transmembrane region" description="Helical" evidence="6">
    <location>
        <begin position="210"/>
        <end position="232"/>
    </location>
</feature>
<feature type="transmembrane region" description="Helical" evidence="6">
    <location>
        <begin position="35"/>
        <end position="54"/>
    </location>
</feature>
<gene>
    <name evidence="8" type="ORF">ACFQ03_02585</name>
</gene>
<dbReference type="InterPro" id="IPR020846">
    <property type="entry name" value="MFS_dom"/>
</dbReference>
<dbReference type="PRINTS" id="PR01035">
    <property type="entry name" value="TCRTETA"/>
</dbReference>
<dbReference type="PROSITE" id="PS50850">
    <property type="entry name" value="MFS"/>
    <property type="match status" value="1"/>
</dbReference>
<evidence type="ECO:0000256" key="4">
    <source>
        <dbReference type="ARBA" id="ARBA00022989"/>
    </source>
</evidence>
<comment type="subcellular location">
    <subcellularLocation>
        <location evidence="1">Cell membrane</location>
        <topology evidence="1">Multi-pass membrane protein</topology>
    </subcellularLocation>
</comment>
<feature type="transmembrane region" description="Helical" evidence="6">
    <location>
        <begin position="273"/>
        <end position="293"/>
    </location>
</feature>
<evidence type="ECO:0000256" key="1">
    <source>
        <dbReference type="ARBA" id="ARBA00004651"/>
    </source>
</evidence>
<feature type="transmembrane region" description="Helical" evidence="6">
    <location>
        <begin position="125"/>
        <end position="143"/>
    </location>
</feature>
<keyword evidence="9" id="KW-1185">Reference proteome</keyword>
<feature type="domain" description="Major facilitator superfamily (MFS) profile" evidence="7">
    <location>
        <begin position="1"/>
        <end position="387"/>
    </location>
</feature>
<dbReference type="CDD" id="cd17325">
    <property type="entry name" value="MFS_MdtG_SLC18_like"/>
    <property type="match status" value="1"/>
</dbReference>
<feature type="transmembrane region" description="Helical" evidence="6">
    <location>
        <begin position="334"/>
        <end position="356"/>
    </location>
</feature>
<dbReference type="PANTHER" id="PTHR23531">
    <property type="entry name" value="QUINOLENE RESISTANCE PROTEIN NORA"/>
    <property type="match status" value="1"/>
</dbReference>
<dbReference type="InterPro" id="IPR036259">
    <property type="entry name" value="MFS_trans_sf"/>
</dbReference>
<dbReference type="Pfam" id="PF07690">
    <property type="entry name" value="MFS_1"/>
    <property type="match status" value="1"/>
</dbReference>
<dbReference type="PANTHER" id="PTHR23531:SF1">
    <property type="entry name" value="QUINOLENE RESISTANCE PROTEIN NORA"/>
    <property type="match status" value="1"/>
</dbReference>
<feature type="transmembrane region" description="Helical" evidence="6">
    <location>
        <begin position="66"/>
        <end position="85"/>
    </location>
</feature>
<dbReference type="Proteomes" id="UP001597120">
    <property type="component" value="Unassembled WGS sequence"/>
</dbReference>
<feature type="transmembrane region" description="Helical" evidence="6">
    <location>
        <begin position="299"/>
        <end position="322"/>
    </location>
</feature>
<feature type="transmembrane region" description="Helical" evidence="6">
    <location>
        <begin position="362"/>
        <end position="384"/>
    </location>
</feature>
<dbReference type="InterPro" id="IPR004896">
    <property type="entry name" value="PucC-rel"/>
</dbReference>
<dbReference type="InterPro" id="IPR011701">
    <property type="entry name" value="MFS"/>
</dbReference>
<feature type="transmembrane region" description="Helical" evidence="6">
    <location>
        <begin position="155"/>
        <end position="175"/>
    </location>
</feature>
<keyword evidence="4 6" id="KW-1133">Transmembrane helix</keyword>
<evidence type="ECO:0000313" key="8">
    <source>
        <dbReference type="EMBL" id="MFD0868021.1"/>
    </source>
</evidence>